<accession>A0ACD3RNK2</accession>
<dbReference type="Proteomes" id="UP000793456">
    <property type="component" value="Chromosome III"/>
</dbReference>
<sequence>MYFRVHDQSQRTCVCVCVCVWRCCCCPQTVLKLPKRRRDFMVQRDMSKLETFLKDGLRSELMLQQQLKALREAFRQQLQETETRQREELERRIHQNALLSTEQESGDKNEMNDQARNVGIRRSTSTPALASNTLHNPRQSKSKSNSSSPAWLSPTNQKQCPVKTSTLTPTKTQQCERLALSKTTQMIKEEKAEAECQKKFSALPVPSHVIQPLYQEMMELKEKERKHGLEQRRDFLLSVQKPFTFQEREKAKREKLIAMLNQVSHDQKNKAATVRKSPHKEMKDSSDSELKDQELCNQVPTQTTAPRGNPAVSGGPKLRTADRTRKEKLGFLDERPSFQPKIIHQVPDFSRLHKALQTEALKKTQSQHVIKCQPFCLRTSALPARRTRMSPEDSKEPKISHLSRSKSLGALTSLSTDTLPTYITDAVRKRCMAIRKSMEMRDSKNQESADWLRKHQMRSQAMKKTVALHAKLLDPHSSLKEVHNEKLQHHRAADQQRMREYMRELRDMKARVSERPYLFEQVKQKNAKAHAEQIYRNKLKKAGLKEQFVQENGEAAEKTSTSSISEDDTDKNEIDSREENVDDGEKIEDVEEKSVKSKREEMP</sequence>
<evidence type="ECO:0000313" key="2">
    <source>
        <dbReference type="Proteomes" id="UP000793456"/>
    </source>
</evidence>
<protein>
    <submittedName>
        <fullName evidence="1">Uncharacterized protein</fullName>
    </submittedName>
</protein>
<keyword evidence="2" id="KW-1185">Reference proteome</keyword>
<evidence type="ECO:0000313" key="1">
    <source>
        <dbReference type="EMBL" id="TMS20960.1"/>
    </source>
</evidence>
<proteinExistence type="predicted"/>
<dbReference type="EMBL" id="CM011676">
    <property type="protein sequence ID" value="TMS20960.1"/>
    <property type="molecule type" value="Genomic_DNA"/>
</dbReference>
<organism evidence="1 2">
    <name type="scientific">Larimichthys crocea</name>
    <name type="common">Large yellow croaker</name>
    <name type="synonym">Pseudosciaena crocea</name>
    <dbReference type="NCBI Taxonomy" id="215358"/>
    <lineage>
        <taxon>Eukaryota</taxon>
        <taxon>Metazoa</taxon>
        <taxon>Chordata</taxon>
        <taxon>Craniata</taxon>
        <taxon>Vertebrata</taxon>
        <taxon>Euteleostomi</taxon>
        <taxon>Actinopterygii</taxon>
        <taxon>Neopterygii</taxon>
        <taxon>Teleostei</taxon>
        <taxon>Neoteleostei</taxon>
        <taxon>Acanthomorphata</taxon>
        <taxon>Eupercaria</taxon>
        <taxon>Sciaenidae</taxon>
        <taxon>Larimichthys</taxon>
    </lineage>
</organism>
<gene>
    <name evidence="1" type="ORF">E3U43_014933</name>
</gene>
<reference evidence="1" key="1">
    <citation type="submission" date="2018-11" db="EMBL/GenBank/DDBJ databases">
        <title>The sequence and de novo assembly of Larimichthys crocea genome using PacBio and Hi-C technologies.</title>
        <authorList>
            <person name="Xu P."/>
            <person name="Chen B."/>
            <person name="Zhou Z."/>
            <person name="Ke Q."/>
            <person name="Wu Y."/>
            <person name="Bai H."/>
            <person name="Pu F."/>
        </authorList>
    </citation>
    <scope>NUCLEOTIDE SEQUENCE</scope>
    <source>
        <tissue evidence="1">Muscle</tissue>
    </source>
</reference>
<name>A0ACD3RNK2_LARCR</name>
<comment type="caution">
    <text evidence="1">The sequence shown here is derived from an EMBL/GenBank/DDBJ whole genome shotgun (WGS) entry which is preliminary data.</text>
</comment>